<keyword evidence="3" id="KW-1185">Reference proteome</keyword>
<evidence type="ECO:0000256" key="1">
    <source>
        <dbReference type="SAM" id="MobiDB-lite"/>
    </source>
</evidence>
<proteinExistence type="predicted"/>
<gene>
    <name evidence="2" type="ORF">OS493_018326</name>
</gene>
<feature type="compositionally biased region" description="Acidic residues" evidence="1">
    <location>
        <begin position="72"/>
        <end position="81"/>
    </location>
</feature>
<organism evidence="2 3">
    <name type="scientific">Desmophyllum pertusum</name>
    <dbReference type="NCBI Taxonomy" id="174260"/>
    <lineage>
        <taxon>Eukaryota</taxon>
        <taxon>Metazoa</taxon>
        <taxon>Cnidaria</taxon>
        <taxon>Anthozoa</taxon>
        <taxon>Hexacorallia</taxon>
        <taxon>Scleractinia</taxon>
        <taxon>Caryophylliina</taxon>
        <taxon>Caryophylliidae</taxon>
        <taxon>Desmophyllum</taxon>
    </lineage>
</organism>
<evidence type="ECO:0000313" key="2">
    <source>
        <dbReference type="EMBL" id="KAJ7333150.1"/>
    </source>
</evidence>
<dbReference type="EMBL" id="MU827787">
    <property type="protein sequence ID" value="KAJ7333150.1"/>
    <property type="molecule type" value="Genomic_DNA"/>
</dbReference>
<feature type="region of interest" description="Disordered" evidence="1">
    <location>
        <begin position="46"/>
        <end position="140"/>
    </location>
</feature>
<dbReference type="AlphaFoldDB" id="A0A9W9YCA9"/>
<feature type="compositionally biased region" description="Polar residues" evidence="1">
    <location>
        <begin position="128"/>
        <end position="140"/>
    </location>
</feature>
<comment type="caution">
    <text evidence="2">The sequence shown here is derived from an EMBL/GenBank/DDBJ whole genome shotgun (WGS) entry which is preliminary data.</text>
</comment>
<sequence length="140" mass="15103">MEELAIKVPVPVTVQVVAPILAQAPPMINRVSTVLKKMTTLTITVEHKHRHRLQPGSLRNAHSTSQPMSGLEWDEDAEEDGGNQPIQPLRRPNLPGTAAGGASASQDKSWSSIAATDQPSVYADRHSSMGQNSSPRTRGH</sequence>
<protein>
    <submittedName>
        <fullName evidence="2">Uncharacterized protein</fullName>
    </submittedName>
</protein>
<evidence type="ECO:0000313" key="3">
    <source>
        <dbReference type="Proteomes" id="UP001163046"/>
    </source>
</evidence>
<dbReference type="Proteomes" id="UP001163046">
    <property type="component" value="Unassembled WGS sequence"/>
</dbReference>
<name>A0A9W9YCA9_9CNID</name>
<accession>A0A9W9YCA9</accession>
<feature type="compositionally biased region" description="Polar residues" evidence="1">
    <location>
        <begin position="103"/>
        <end position="119"/>
    </location>
</feature>
<reference evidence="2" key="1">
    <citation type="submission" date="2023-01" db="EMBL/GenBank/DDBJ databases">
        <title>Genome assembly of the deep-sea coral Lophelia pertusa.</title>
        <authorList>
            <person name="Herrera S."/>
            <person name="Cordes E."/>
        </authorList>
    </citation>
    <scope>NUCLEOTIDE SEQUENCE</scope>
    <source>
        <strain evidence="2">USNM1676648</strain>
        <tissue evidence="2">Polyp</tissue>
    </source>
</reference>